<sequence>MVKHLTIFEREILSAIFKCVMANPNDSALCKAKHDELKALTERPVREGRLRENIYDAMLMAFIQNTWMYTKGQELKSIEMAEPYYPFGEDEVNIWRLESDLGL</sequence>
<accession>A0A5E6TMJ3</accession>
<dbReference type="Proteomes" id="UP000327167">
    <property type="component" value="Unassembled WGS sequence"/>
</dbReference>
<dbReference type="RefSeq" id="WP_099759320.1">
    <property type="nucleotide sequence ID" value="NZ_CABVHJ010000008.1"/>
</dbReference>
<protein>
    <submittedName>
        <fullName evidence="1">Uncharacterized protein</fullName>
    </submittedName>
</protein>
<organism evidence="1 2">
    <name type="scientific">Pseudomonas fluorescens</name>
    <dbReference type="NCBI Taxonomy" id="294"/>
    <lineage>
        <taxon>Bacteria</taxon>
        <taxon>Pseudomonadati</taxon>
        <taxon>Pseudomonadota</taxon>
        <taxon>Gammaproteobacteria</taxon>
        <taxon>Pseudomonadales</taxon>
        <taxon>Pseudomonadaceae</taxon>
        <taxon>Pseudomonas</taxon>
    </lineage>
</organism>
<evidence type="ECO:0000313" key="2">
    <source>
        <dbReference type="Proteomes" id="UP000327167"/>
    </source>
</evidence>
<dbReference type="AlphaFoldDB" id="A0A5E6TMJ3"/>
<dbReference type="EMBL" id="CABVHJ010000008">
    <property type="protein sequence ID" value="VVM94376.1"/>
    <property type="molecule type" value="Genomic_DNA"/>
</dbReference>
<reference evidence="1 2" key="1">
    <citation type="submission" date="2019-09" db="EMBL/GenBank/DDBJ databases">
        <authorList>
            <person name="Chandra G."/>
            <person name="Truman W A."/>
        </authorList>
    </citation>
    <scope>NUCLEOTIDE SEQUENCE [LARGE SCALE GENOMIC DNA]</scope>
    <source>
        <strain evidence="1">PS655</strain>
    </source>
</reference>
<evidence type="ECO:0000313" key="1">
    <source>
        <dbReference type="EMBL" id="VVM94376.1"/>
    </source>
</evidence>
<name>A0A5E6TMJ3_PSEFL</name>
<proteinExistence type="predicted"/>
<gene>
    <name evidence="1" type="ORF">PS655_02984</name>
</gene>